<evidence type="ECO:0000313" key="4">
    <source>
        <dbReference type="EMBL" id="MFF0545679.1"/>
    </source>
</evidence>
<gene>
    <name evidence="4" type="ORF">ACFYTF_22850</name>
</gene>
<comment type="caution">
    <text evidence="4">The sequence shown here is derived from an EMBL/GenBank/DDBJ whole genome shotgun (WGS) entry which is preliminary data.</text>
</comment>
<evidence type="ECO:0000256" key="3">
    <source>
        <dbReference type="ARBA" id="ARBA00023134"/>
    </source>
</evidence>
<keyword evidence="5" id="KW-1185">Reference proteome</keyword>
<evidence type="ECO:0008006" key="6">
    <source>
        <dbReference type="Google" id="ProtNLM"/>
    </source>
</evidence>
<protein>
    <recommendedName>
        <fullName evidence="6">Elongation factor G</fullName>
    </recommendedName>
</protein>
<name>A0ABW6PTC6_9NOCA</name>
<sequence>MGAAAIDPRTICNVTLVGDPDETGRLRRRLCGGRAGPGPIRWSVDGVEHTIHLAELSARAPSADLERAIRVADGVVTLAHAASRHEPRLEAILRMADDHQVARLCLVTDIDHAAADVDRCVRTIAGIRGAVPLLLHSPMGVGAEFAGVIDLIGMWALAPLAAEFFGGHWPVAERRYRDLVDAVCEQDGIAAPGPRELSAADLSDRVRRLTHLGEAAPVLCDPAPASDDVAPILDAVVRYLPSPLHVCQPEHTLDG</sequence>
<dbReference type="RefSeq" id="WP_387702093.1">
    <property type="nucleotide sequence ID" value="NZ_JBIAMX010000015.1"/>
</dbReference>
<keyword evidence="3" id="KW-0342">GTP-binding</keyword>
<evidence type="ECO:0000313" key="5">
    <source>
        <dbReference type="Proteomes" id="UP001601444"/>
    </source>
</evidence>
<dbReference type="PANTHER" id="PTHR43261">
    <property type="entry name" value="TRANSLATION ELONGATION FACTOR G-RELATED"/>
    <property type="match status" value="1"/>
</dbReference>
<dbReference type="Proteomes" id="UP001601444">
    <property type="component" value="Unassembled WGS sequence"/>
</dbReference>
<keyword evidence="1" id="KW-0547">Nucleotide-binding</keyword>
<evidence type="ECO:0000256" key="1">
    <source>
        <dbReference type="ARBA" id="ARBA00022741"/>
    </source>
</evidence>
<dbReference type="InterPro" id="IPR027417">
    <property type="entry name" value="P-loop_NTPase"/>
</dbReference>
<organism evidence="4 5">
    <name type="scientific">Nocardia thailandica</name>
    <dbReference type="NCBI Taxonomy" id="257275"/>
    <lineage>
        <taxon>Bacteria</taxon>
        <taxon>Bacillati</taxon>
        <taxon>Actinomycetota</taxon>
        <taxon>Actinomycetes</taxon>
        <taxon>Mycobacteriales</taxon>
        <taxon>Nocardiaceae</taxon>
        <taxon>Nocardia</taxon>
    </lineage>
</organism>
<dbReference type="Gene3D" id="3.40.50.300">
    <property type="entry name" value="P-loop containing nucleotide triphosphate hydrolases"/>
    <property type="match status" value="2"/>
</dbReference>
<evidence type="ECO:0000256" key="2">
    <source>
        <dbReference type="ARBA" id="ARBA00022917"/>
    </source>
</evidence>
<dbReference type="SUPFAM" id="SSF52540">
    <property type="entry name" value="P-loop containing nucleoside triphosphate hydrolases"/>
    <property type="match status" value="1"/>
</dbReference>
<dbReference type="EMBL" id="JBIAMX010000015">
    <property type="protein sequence ID" value="MFF0545679.1"/>
    <property type="molecule type" value="Genomic_DNA"/>
</dbReference>
<keyword evidence="2" id="KW-0648">Protein biosynthesis</keyword>
<accession>A0ABW6PTC6</accession>
<reference evidence="4 5" key="1">
    <citation type="submission" date="2024-10" db="EMBL/GenBank/DDBJ databases">
        <title>The Natural Products Discovery Center: Release of the First 8490 Sequenced Strains for Exploring Actinobacteria Biosynthetic Diversity.</title>
        <authorList>
            <person name="Kalkreuter E."/>
            <person name="Kautsar S.A."/>
            <person name="Yang D."/>
            <person name="Bader C.D."/>
            <person name="Teijaro C.N."/>
            <person name="Fluegel L."/>
            <person name="Davis C.M."/>
            <person name="Simpson J.R."/>
            <person name="Lauterbach L."/>
            <person name="Steele A.D."/>
            <person name="Gui C."/>
            <person name="Meng S."/>
            <person name="Li G."/>
            <person name="Viehrig K."/>
            <person name="Ye F."/>
            <person name="Su P."/>
            <person name="Kiefer A.F."/>
            <person name="Nichols A."/>
            <person name="Cepeda A.J."/>
            <person name="Yan W."/>
            <person name="Fan B."/>
            <person name="Jiang Y."/>
            <person name="Adhikari A."/>
            <person name="Zheng C.-J."/>
            <person name="Schuster L."/>
            <person name="Cowan T.M."/>
            <person name="Smanski M.J."/>
            <person name="Chevrette M.G."/>
            <person name="De Carvalho L.P.S."/>
            <person name="Shen B."/>
        </authorList>
    </citation>
    <scope>NUCLEOTIDE SEQUENCE [LARGE SCALE GENOMIC DNA]</scope>
    <source>
        <strain evidence="4 5">NPDC004045</strain>
    </source>
</reference>
<proteinExistence type="predicted"/>
<dbReference type="PANTHER" id="PTHR43261:SF1">
    <property type="entry name" value="RIBOSOME-RELEASING FACTOR 2, MITOCHONDRIAL"/>
    <property type="match status" value="1"/>
</dbReference>